<evidence type="ECO:0000256" key="2">
    <source>
        <dbReference type="ARBA" id="ARBA00022723"/>
    </source>
</evidence>
<evidence type="ECO:0000259" key="6">
    <source>
        <dbReference type="PROSITE" id="PS51918"/>
    </source>
</evidence>
<feature type="domain" description="Radical SAM core" evidence="6">
    <location>
        <begin position="91"/>
        <end position="319"/>
    </location>
</feature>
<evidence type="ECO:0000313" key="7">
    <source>
        <dbReference type="EMBL" id="OGF93831.1"/>
    </source>
</evidence>
<keyword evidence="4" id="KW-0411">Iron-sulfur</keyword>
<reference evidence="7 8" key="1">
    <citation type="journal article" date="2016" name="Nat. Commun.">
        <title>Thousands of microbial genomes shed light on interconnected biogeochemical processes in an aquifer system.</title>
        <authorList>
            <person name="Anantharaman K."/>
            <person name="Brown C.T."/>
            <person name="Hug L.A."/>
            <person name="Sharon I."/>
            <person name="Castelle C.J."/>
            <person name="Probst A.J."/>
            <person name="Thomas B.C."/>
            <person name="Singh A."/>
            <person name="Wilkins M.J."/>
            <person name="Karaoz U."/>
            <person name="Brodie E.L."/>
            <person name="Williams K.H."/>
            <person name="Hubbard S.S."/>
            <person name="Banfield J.F."/>
        </authorList>
    </citation>
    <scope>NUCLEOTIDE SEQUENCE [LARGE SCALE GENOMIC DNA]</scope>
</reference>
<dbReference type="InterPro" id="IPR058240">
    <property type="entry name" value="rSAM_sf"/>
</dbReference>
<evidence type="ECO:0000256" key="1">
    <source>
        <dbReference type="ARBA" id="ARBA00022691"/>
    </source>
</evidence>
<dbReference type="Gene3D" id="3.20.20.70">
    <property type="entry name" value="Aldolase class I"/>
    <property type="match status" value="1"/>
</dbReference>
<dbReference type="SFLD" id="SFLDG01067">
    <property type="entry name" value="SPASM/twitch_domain_containing"/>
    <property type="match status" value="1"/>
</dbReference>
<protein>
    <recommendedName>
        <fullName evidence="6">Radical SAM core domain-containing protein</fullName>
    </recommendedName>
</protein>
<sequence length="486" mass="55006">MENSAINPVFISRFLRILERDDLVAVIHQLHPEPIYLSSKSWCDTVSEISARTRLNNGIVRELMDRRLLIDNSDIDCKALESSRRQILQIFNRPTILYLMMAQGCNFKCTYCPIPALARRYGERLMSFEDAVAGIALWQKHIEECSQDNNPYFLIFYGGEPLLNREIFEQLLPYVDGEKSAGRLPEKLELMLCTNGFLVDERLSKLFAYYGVTVAIGVDGPEEHNDRFRITSNGDTTFAVIERAIKQLADNGVRVMASVTITPANVYRLAEYPDFLWKLGVAKFGFNLMKGEALIRELAGKSAEDYCRVAAHGVLSGLTSMAENEPCYEYQLEKKLIALRNGLPFSVDCTCYGNQLVIQADGQVSNCPFLRFDQGDVRELPSTFRIGQTETVKKWRYRLPLFNDSVMADDNNCVLDGGGCAWSSSELCGDAIARDANNAIFTKEIMYELIWNLLPEEQAKSLRQGQITYWSYRRIGPLCTAGTDNL</sequence>
<dbReference type="InterPro" id="IPR007197">
    <property type="entry name" value="rSAM"/>
</dbReference>
<organism evidence="7 8">
    <name type="scientific">Candidatus Giovannonibacteria bacterium RIFCSPLOWO2_12_FULL_44_15</name>
    <dbReference type="NCBI Taxonomy" id="1798364"/>
    <lineage>
        <taxon>Bacteria</taxon>
        <taxon>Candidatus Giovannoniibacteriota</taxon>
    </lineage>
</organism>
<dbReference type="EMBL" id="MFIQ01000002">
    <property type="protein sequence ID" value="OGF93831.1"/>
    <property type="molecule type" value="Genomic_DNA"/>
</dbReference>
<evidence type="ECO:0000256" key="5">
    <source>
        <dbReference type="ARBA" id="ARBA00023601"/>
    </source>
</evidence>
<evidence type="ECO:0000256" key="4">
    <source>
        <dbReference type="ARBA" id="ARBA00023014"/>
    </source>
</evidence>
<dbReference type="Proteomes" id="UP000178894">
    <property type="component" value="Unassembled WGS sequence"/>
</dbReference>
<dbReference type="Pfam" id="PF04055">
    <property type="entry name" value="Radical_SAM"/>
    <property type="match status" value="1"/>
</dbReference>
<dbReference type="STRING" id="1798364.A3G54_03665"/>
<keyword evidence="2" id="KW-0479">Metal-binding</keyword>
<accession>A0A1F5Y1U1</accession>
<evidence type="ECO:0000313" key="8">
    <source>
        <dbReference type="Proteomes" id="UP000178894"/>
    </source>
</evidence>
<dbReference type="GO" id="GO:0051536">
    <property type="term" value="F:iron-sulfur cluster binding"/>
    <property type="evidence" value="ECO:0007669"/>
    <property type="project" value="UniProtKB-KW"/>
</dbReference>
<dbReference type="PROSITE" id="PS51918">
    <property type="entry name" value="RADICAL_SAM"/>
    <property type="match status" value="1"/>
</dbReference>
<keyword evidence="3" id="KW-0408">Iron</keyword>
<dbReference type="GO" id="GO:0016491">
    <property type="term" value="F:oxidoreductase activity"/>
    <property type="evidence" value="ECO:0007669"/>
    <property type="project" value="InterPro"/>
</dbReference>
<dbReference type="InterPro" id="IPR013785">
    <property type="entry name" value="Aldolase_TIM"/>
</dbReference>
<dbReference type="SUPFAM" id="SSF102114">
    <property type="entry name" value="Radical SAM enzymes"/>
    <property type="match status" value="1"/>
</dbReference>
<proteinExistence type="inferred from homology"/>
<dbReference type="InterPro" id="IPR023867">
    <property type="entry name" value="Sulphatase_maturase_rSAM"/>
</dbReference>
<dbReference type="PANTHER" id="PTHR43273:SF3">
    <property type="entry name" value="ANAEROBIC SULFATASE-MATURATING ENZYME HOMOLOG ASLB-RELATED"/>
    <property type="match status" value="1"/>
</dbReference>
<evidence type="ECO:0000256" key="3">
    <source>
        <dbReference type="ARBA" id="ARBA00023004"/>
    </source>
</evidence>
<name>A0A1F5Y1U1_9BACT</name>
<dbReference type="GO" id="GO:0046872">
    <property type="term" value="F:metal ion binding"/>
    <property type="evidence" value="ECO:0007669"/>
    <property type="project" value="UniProtKB-KW"/>
</dbReference>
<dbReference type="CDD" id="cd01335">
    <property type="entry name" value="Radical_SAM"/>
    <property type="match status" value="1"/>
</dbReference>
<dbReference type="SFLD" id="SFLDS00029">
    <property type="entry name" value="Radical_SAM"/>
    <property type="match status" value="1"/>
</dbReference>
<comment type="caution">
    <text evidence="7">The sequence shown here is derived from an EMBL/GenBank/DDBJ whole genome shotgun (WGS) entry which is preliminary data.</text>
</comment>
<dbReference type="PANTHER" id="PTHR43273">
    <property type="entry name" value="ANAEROBIC SULFATASE-MATURATING ENZYME HOMOLOG ASLB-RELATED"/>
    <property type="match status" value="1"/>
</dbReference>
<dbReference type="AlphaFoldDB" id="A0A1F5Y1U1"/>
<keyword evidence="1" id="KW-0949">S-adenosyl-L-methionine</keyword>
<comment type="similarity">
    <text evidence="5">Belongs to the radical SAM superfamily. Anaerobic sulfatase-maturating enzyme family.</text>
</comment>
<gene>
    <name evidence="7" type="ORF">A3G54_03665</name>
</gene>